<dbReference type="Proteomes" id="UP000070520">
    <property type="component" value="Unassembled WGS sequence"/>
</dbReference>
<keyword evidence="1" id="KW-0472">Membrane</keyword>
<keyword evidence="1" id="KW-1133">Transmembrane helix</keyword>
<keyword evidence="3" id="KW-1185">Reference proteome</keyword>
<evidence type="ECO:0000313" key="2">
    <source>
        <dbReference type="EMBL" id="KXA99790.1"/>
    </source>
</evidence>
<comment type="caution">
    <text evidence="2">The sequence shown here is derived from an EMBL/GenBank/DDBJ whole genome shotgun (WGS) entry which is preliminary data.</text>
</comment>
<sequence length="111" mass="12765">MEFGAGFWGPIIATGVMLFGVFIGWLILRGSQRITPPRPTKEKITTYACGEESRIEETQASTEQFYSPVRRVFSGFYRYIRPSHSGDLRTYLLWIVSGFVIILIIIVLAWW</sequence>
<accession>A0A133V029</accession>
<evidence type="ECO:0000256" key="1">
    <source>
        <dbReference type="SAM" id="Phobius"/>
    </source>
</evidence>
<gene>
    <name evidence="2" type="ORF">AKJ42_02510</name>
</gene>
<dbReference type="EMBL" id="LHXW01000024">
    <property type="protein sequence ID" value="KXA99790.1"/>
    <property type="molecule type" value="Genomic_DNA"/>
</dbReference>
<feature type="transmembrane region" description="Helical" evidence="1">
    <location>
        <begin position="91"/>
        <end position="110"/>
    </location>
</feature>
<feature type="transmembrane region" description="Helical" evidence="1">
    <location>
        <begin position="6"/>
        <end position="28"/>
    </location>
</feature>
<dbReference type="AlphaFoldDB" id="A0A133V029"/>
<name>A0A133V029_9EURY</name>
<proteinExistence type="predicted"/>
<evidence type="ECO:0000313" key="3">
    <source>
        <dbReference type="Proteomes" id="UP000070520"/>
    </source>
</evidence>
<organism evidence="2 3">
    <name type="scientific">candidate division MSBL1 archaeon SCGC-AAA261C02</name>
    <dbReference type="NCBI Taxonomy" id="1698272"/>
    <lineage>
        <taxon>Archaea</taxon>
        <taxon>Methanobacteriati</taxon>
        <taxon>Methanobacteriota</taxon>
        <taxon>candidate division MSBL1</taxon>
    </lineage>
</organism>
<keyword evidence="1" id="KW-0812">Transmembrane</keyword>
<protein>
    <recommendedName>
        <fullName evidence="4">Hydrogenase</fullName>
    </recommendedName>
</protein>
<evidence type="ECO:0008006" key="4">
    <source>
        <dbReference type="Google" id="ProtNLM"/>
    </source>
</evidence>
<reference evidence="2 3" key="1">
    <citation type="journal article" date="2016" name="Sci. Rep.">
        <title>Metabolic traits of an uncultured archaeal lineage -MSBL1- from brine pools of the Red Sea.</title>
        <authorList>
            <person name="Mwirichia R."/>
            <person name="Alam I."/>
            <person name="Rashid M."/>
            <person name="Vinu M."/>
            <person name="Ba-Alawi W."/>
            <person name="Anthony Kamau A."/>
            <person name="Kamanda Ngugi D."/>
            <person name="Goker M."/>
            <person name="Klenk H.P."/>
            <person name="Bajic V."/>
            <person name="Stingl U."/>
        </authorList>
    </citation>
    <scope>NUCLEOTIDE SEQUENCE [LARGE SCALE GENOMIC DNA]</scope>
    <source>
        <strain evidence="2">SCGC-AAA261C02</strain>
    </source>
</reference>